<proteinExistence type="predicted"/>
<evidence type="ECO:0008006" key="4">
    <source>
        <dbReference type="Google" id="ProtNLM"/>
    </source>
</evidence>
<protein>
    <recommendedName>
        <fullName evidence="4">Ribosome biogenesis protein NOP53</fullName>
    </recommendedName>
</protein>
<accession>A0AAW1SNC4</accession>
<feature type="compositionally biased region" description="Low complexity" evidence="1">
    <location>
        <begin position="12"/>
        <end position="22"/>
    </location>
</feature>
<organism evidence="2 3">
    <name type="scientific">Apatococcus fuscideae</name>
    <dbReference type="NCBI Taxonomy" id="2026836"/>
    <lineage>
        <taxon>Eukaryota</taxon>
        <taxon>Viridiplantae</taxon>
        <taxon>Chlorophyta</taxon>
        <taxon>core chlorophytes</taxon>
        <taxon>Trebouxiophyceae</taxon>
        <taxon>Chlorellales</taxon>
        <taxon>Chlorellaceae</taxon>
        <taxon>Apatococcus</taxon>
    </lineage>
</organism>
<evidence type="ECO:0000313" key="3">
    <source>
        <dbReference type="Proteomes" id="UP001485043"/>
    </source>
</evidence>
<feature type="compositionally biased region" description="Basic and acidic residues" evidence="1">
    <location>
        <begin position="351"/>
        <end position="361"/>
    </location>
</feature>
<evidence type="ECO:0000256" key="1">
    <source>
        <dbReference type="SAM" id="MobiDB-lite"/>
    </source>
</evidence>
<feature type="region of interest" description="Disordered" evidence="1">
    <location>
        <begin position="222"/>
        <end position="286"/>
    </location>
</feature>
<feature type="compositionally biased region" description="Low complexity" evidence="1">
    <location>
        <begin position="321"/>
        <end position="331"/>
    </location>
</feature>
<dbReference type="Proteomes" id="UP001485043">
    <property type="component" value="Unassembled WGS sequence"/>
</dbReference>
<name>A0AAW1SNC4_9CHLO</name>
<dbReference type="EMBL" id="JALJOV010001245">
    <property type="protein sequence ID" value="KAK9851351.1"/>
    <property type="molecule type" value="Genomic_DNA"/>
</dbReference>
<keyword evidence="3" id="KW-1185">Reference proteome</keyword>
<feature type="region of interest" description="Disordered" evidence="1">
    <location>
        <begin position="1"/>
        <end position="197"/>
    </location>
</feature>
<feature type="compositionally biased region" description="Basic residues" evidence="1">
    <location>
        <begin position="1"/>
        <end position="11"/>
    </location>
</feature>
<evidence type="ECO:0000313" key="2">
    <source>
        <dbReference type="EMBL" id="KAK9851351.1"/>
    </source>
</evidence>
<reference evidence="2 3" key="1">
    <citation type="journal article" date="2024" name="Nat. Commun.">
        <title>Phylogenomics reveals the evolutionary origins of lichenization in chlorophyte algae.</title>
        <authorList>
            <person name="Puginier C."/>
            <person name="Libourel C."/>
            <person name="Otte J."/>
            <person name="Skaloud P."/>
            <person name="Haon M."/>
            <person name="Grisel S."/>
            <person name="Petersen M."/>
            <person name="Berrin J.G."/>
            <person name="Delaux P.M."/>
            <person name="Dal Grande F."/>
            <person name="Keller J."/>
        </authorList>
    </citation>
    <scope>NUCLEOTIDE SEQUENCE [LARGE SCALE GENOMIC DNA]</scope>
    <source>
        <strain evidence="2 3">SAG 2523</strain>
    </source>
</reference>
<comment type="caution">
    <text evidence="2">The sequence shown here is derived from an EMBL/GenBank/DDBJ whole genome shotgun (WGS) entry which is preliminary data.</text>
</comment>
<sequence>MVKAKAHKRRAAAYNRAHGAGASELPPPPSGKDDLPRSFQRMMMAKAALQPTPGMSKKRSRNKFLEQGPRTVEDSHAGQRQVRARTAPQADLAPILDSQEAPADAGHVSEGSDWFDDPEQPAGAGSLGAPEGVAEASAGMKPHQQMDATTDAPPEQHLHSEQAASPGDPDVAGSAGSTRHQEDVADSPVAELAASPEGLDAAGMIDSKLQLQSAANVNESDLAAGTAEHGTAGVDAAGKAGMKRRKQSAAEALRATQGVSQRRKDFLKARKQKLKARKHRKSALEVEVEAEAAVLRAPAAEPVFGEQVQQPLKLKHIRQKATPAATSATPTGSRRNQEQLAQHRKLVSMEALRKREEDRKACKVDSVMRGDCDEPMLTDEAL</sequence>
<feature type="region of interest" description="Disordered" evidence="1">
    <location>
        <begin position="317"/>
        <end position="361"/>
    </location>
</feature>
<feature type="compositionally biased region" description="Basic residues" evidence="1">
    <location>
        <begin position="269"/>
        <end position="281"/>
    </location>
</feature>
<dbReference type="AlphaFoldDB" id="A0AAW1SNC4"/>
<gene>
    <name evidence="2" type="ORF">WJX84_002092</name>
</gene>